<dbReference type="GO" id="GO:0005335">
    <property type="term" value="F:serotonin:sodium:chloride symporter activity"/>
    <property type="evidence" value="ECO:0007669"/>
    <property type="project" value="TreeGrafter"/>
</dbReference>
<reference evidence="9 10" key="1">
    <citation type="submission" date="2023-10" db="EMBL/GenBank/DDBJ databases">
        <title>Genomes of two closely related lineages of the louse Polyplax serrata with different host specificities.</title>
        <authorList>
            <person name="Martinu J."/>
            <person name="Tarabai H."/>
            <person name="Stefka J."/>
            <person name="Hypsa V."/>
        </authorList>
    </citation>
    <scope>NUCLEOTIDE SEQUENCE [LARGE SCALE GENOMIC DNA]</scope>
    <source>
        <strain evidence="9">HR10_N</strain>
    </source>
</reference>
<dbReference type="GO" id="GO:0030672">
    <property type="term" value="C:synaptic vesicle membrane"/>
    <property type="evidence" value="ECO:0007669"/>
    <property type="project" value="TreeGrafter"/>
</dbReference>
<comment type="caution">
    <text evidence="9">The sequence shown here is derived from an EMBL/GenBank/DDBJ whole genome shotgun (WGS) entry which is preliminary data.</text>
</comment>
<dbReference type="SUPFAM" id="SSF103473">
    <property type="entry name" value="MFS general substrate transporter"/>
    <property type="match status" value="1"/>
</dbReference>
<name>A0AAN8RZ83_POLSC</name>
<organism evidence="9 10">
    <name type="scientific">Polyplax serrata</name>
    <name type="common">Common mouse louse</name>
    <dbReference type="NCBI Taxonomy" id="468196"/>
    <lineage>
        <taxon>Eukaryota</taxon>
        <taxon>Metazoa</taxon>
        <taxon>Ecdysozoa</taxon>
        <taxon>Arthropoda</taxon>
        <taxon>Hexapoda</taxon>
        <taxon>Insecta</taxon>
        <taxon>Pterygota</taxon>
        <taxon>Neoptera</taxon>
        <taxon>Paraneoptera</taxon>
        <taxon>Psocodea</taxon>
        <taxon>Troctomorpha</taxon>
        <taxon>Phthiraptera</taxon>
        <taxon>Anoplura</taxon>
        <taxon>Polyplacidae</taxon>
        <taxon>Polyplax</taxon>
    </lineage>
</organism>
<feature type="transmembrane region" description="Helical" evidence="7">
    <location>
        <begin position="270"/>
        <end position="297"/>
    </location>
</feature>
<keyword evidence="2" id="KW-0813">Transport</keyword>
<gene>
    <name evidence="9" type="ORF">RUM43_013249</name>
</gene>
<dbReference type="InterPro" id="IPR020846">
    <property type="entry name" value="MFS_dom"/>
</dbReference>
<dbReference type="InterPro" id="IPR050930">
    <property type="entry name" value="MFS_Vesicular_Transporter"/>
</dbReference>
<dbReference type="InterPro" id="IPR036259">
    <property type="entry name" value="MFS_trans_sf"/>
</dbReference>
<dbReference type="Gene3D" id="1.20.1250.20">
    <property type="entry name" value="MFS general substrate transporter like domains"/>
    <property type="match status" value="1"/>
</dbReference>
<feature type="region of interest" description="Disordered" evidence="6">
    <location>
        <begin position="460"/>
        <end position="480"/>
    </location>
</feature>
<feature type="transmembrane region" description="Helical" evidence="7">
    <location>
        <begin position="196"/>
        <end position="214"/>
    </location>
</feature>
<comment type="subcellular location">
    <subcellularLocation>
        <location evidence="1">Membrane</location>
        <topology evidence="1">Multi-pass membrane protein</topology>
    </subcellularLocation>
</comment>
<evidence type="ECO:0000313" key="9">
    <source>
        <dbReference type="EMBL" id="KAK6618858.1"/>
    </source>
</evidence>
<evidence type="ECO:0000256" key="4">
    <source>
        <dbReference type="ARBA" id="ARBA00022989"/>
    </source>
</evidence>
<dbReference type="InterPro" id="IPR011701">
    <property type="entry name" value="MFS"/>
</dbReference>
<feature type="transmembrane region" description="Helical" evidence="7">
    <location>
        <begin position="407"/>
        <end position="425"/>
    </location>
</feature>
<evidence type="ECO:0000256" key="3">
    <source>
        <dbReference type="ARBA" id="ARBA00022692"/>
    </source>
</evidence>
<dbReference type="PANTHER" id="PTHR23506:SF4">
    <property type="entry name" value="PORTABELLA"/>
    <property type="match status" value="1"/>
</dbReference>
<evidence type="ECO:0000259" key="8">
    <source>
        <dbReference type="PROSITE" id="PS50850"/>
    </source>
</evidence>
<keyword evidence="4 7" id="KW-1133">Transmembrane helix</keyword>
<feature type="domain" description="Major facilitator superfamily (MFS) profile" evidence="8">
    <location>
        <begin position="23"/>
        <end position="448"/>
    </location>
</feature>
<dbReference type="CDD" id="cd17384">
    <property type="entry name" value="MFS_SLC18A1_2_VAT1_2"/>
    <property type="match status" value="1"/>
</dbReference>
<feature type="transmembrane region" description="Helical" evidence="7">
    <location>
        <begin position="309"/>
        <end position="329"/>
    </location>
</feature>
<sequence length="480" mass="52569">MMWNMLKLNEVNLGLRSDSRRITIFVVYLSLLLDNVLLTMIVPIMPDFLINSIRKNEGKSLNNQEYHTSYQVYGLEYIAEGNESIKMPVMQPSLTEMFDANSENGRVSLLLSSKALVQLILNPMVGSITSRVGYPFLLFLGTCILFISAIVFAFGTGYLALFLARSFQGVASSCIGITGMCLVAEKYPNEPSRSKMMGFVLGSVAVGVLIGYPFGGFMYDFWGKTAPFLVTALFVFIDGALQFCYSDLKPTEEKSFPAVGWIQLFSDKRILLTGGAIGISTSTIAILEPCLPIWLLQEIKPKKWQLGTAFIPDSLGYFIGTNSVALIAYQCRRPTIAVVAMALVGISASLVPAASTMLQLVVPHFLLGFGIGAVDAALVPLLAALVDTRYSTHYGTVYAMQQISVSLAYFLGPVLGSCLAKAVGFPWMMRIVGFVNIMYCPLLLSSGVLEEDLLKGMEPQRRGHRTRSGYEEFSDSNSSD</sequence>
<dbReference type="EMBL" id="JAWJWE010000041">
    <property type="protein sequence ID" value="KAK6618858.1"/>
    <property type="molecule type" value="Genomic_DNA"/>
</dbReference>
<keyword evidence="5 7" id="KW-0472">Membrane</keyword>
<keyword evidence="3 7" id="KW-0812">Transmembrane</keyword>
<dbReference type="AlphaFoldDB" id="A0AAN8RZ83"/>
<evidence type="ECO:0000256" key="5">
    <source>
        <dbReference type="ARBA" id="ARBA00023136"/>
    </source>
</evidence>
<feature type="transmembrane region" description="Helical" evidence="7">
    <location>
        <begin position="21"/>
        <end position="45"/>
    </location>
</feature>
<dbReference type="Proteomes" id="UP001372834">
    <property type="component" value="Unassembled WGS sequence"/>
</dbReference>
<protein>
    <recommendedName>
        <fullName evidence="8">Major facilitator superfamily (MFS) profile domain-containing protein</fullName>
    </recommendedName>
</protein>
<feature type="transmembrane region" description="Helical" evidence="7">
    <location>
        <begin position="167"/>
        <end position="184"/>
    </location>
</feature>
<evidence type="ECO:0000256" key="7">
    <source>
        <dbReference type="SAM" id="Phobius"/>
    </source>
</evidence>
<feature type="transmembrane region" description="Helical" evidence="7">
    <location>
        <begin position="226"/>
        <end position="245"/>
    </location>
</feature>
<feature type="transmembrane region" description="Helical" evidence="7">
    <location>
        <begin position="137"/>
        <end position="161"/>
    </location>
</feature>
<evidence type="ECO:0000256" key="6">
    <source>
        <dbReference type="SAM" id="MobiDB-lite"/>
    </source>
</evidence>
<evidence type="ECO:0000256" key="1">
    <source>
        <dbReference type="ARBA" id="ARBA00004141"/>
    </source>
</evidence>
<dbReference type="GO" id="GO:0015842">
    <property type="term" value="P:aminergic neurotransmitter loading into synaptic vesicle"/>
    <property type="evidence" value="ECO:0007669"/>
    <property type="project" value="TreeGrafter"/>
</dbReference>
<dbReference type="GO" id="GO:0043195">
    <property type="term" value="C:terminal bouton"/>
    <property type="evidence" value="ECO:0007669"/>
    <property type="project" value="TreeGrafter"/>
</dbReference>
<dbReference type="PROSITE" id="PS50850">
    <property type="entry name" value="MFS"/>
    <property type="match status" value="1"/>
</dbReference>
<evidence type="ECO:0000313" key="10">
    <source>
        <dbReference type="Proteomes" id="UP001372834"/>
    </source>
</evidence>
<evidence type="ECO:0000256" key="2">
    <source>
        <dbReference type="ARBA" id="ARBA00022448"/>
    </source>
</evidence>
<feature type="transmembrane region" description="Helical" evidence="7">
    <location>
        <begin position="364"/>
        <end position="386"/>
    </location>
</feature>
<feature type="transmembrane region" description="Helical" evidence="7">
    <location>
        <begin position="336"/>
        <end position="358"/>
    </location>
</feature>
<dbReference type="PANTHER" id="PTHR23506">
    <property type="entry name" value="GH10249P"/>
    <property type="match status" value="1"/>
</dbReference>
<proteinExistence type="predicted"/>
<dbReference type="Pfam" id="PF07690">
    <property type="entry name" value="MFS_1"/>
    <property type="match status" value="1"/>
</dbReference>
<accession>A0AAN8RZ83</accession>